<dbReference type="Proteomes" id="UP000831485">
    <property type="component" value="Chromosome"/>
</dbReference>
<protein>
    <submittedName>
        <fullName evidence="1">Uncharacterized protein</fullName>
    </submittedName>
</protein>
<keyword evidence="2" id="KW-1185">Reference proteome</keyword>
<organism evidence="1 2">
    <name type="scientific">Geomonas paludis</name>
    <dbReference type="NCBI Taxonomy" id="2740185"/>
    <lineage>
        <taxon>Bacteria</taxon>
        <taxon>Pseudomonadati</taxon>
        <taxon>Thermodesulfobacteriota</taxon>
        <taxon>Desulfuromonadia</taxon>
        <taxon>Geobacterales</taxon>
        <taxon>Geobacteraceae</taxon>
        <taxon>Geomonas</taxon>
    </lineage>
</organism>
<evidence type="ECO:0000313" key="1">
    <source>
        <dbReference type="EMBL" id="UPU35256.1"/>
    </source>
</evidence>
<proteinExistence type="predicted"/>
<name>A0ABY4LB99_9BACT</name>
<sequence length="73" mass="7737">MEFLEEPFLQLCEKGGQSTEPGATWRSSVGFSGMGAGEAVFYLHICKTRLNAACAGGAVTIEKSNVLLIRSVA</sequence>
<reference evidence="1" key="1">
    <citation type="submission" date="2022-04" db="EMBL/GenBank/DDBJ databases">
        <authorList>
            <person name="Liu G."/>
        </authorList>
    </citation>
    <scope>NUCLEOTIDE SEQUENCE</scope>
    <source>
        <strain evidence="1">RG22</strain>
    </source>
</reference>
<evidence type="ECO:0000313" key="2">
    <source>
        <dbReference type="Proteomes" id="UP000831485"/>
    </source>
</evidence>
<dbReference type="RefSeq" id="WP_248646648.1">
    <property type="nucleotide sequence ID" value="NZ_CP096574.1"/>
</dbReference>
<dbReference type="EMBL" id="CP096574">
    <property type="protein sequence ID" value="UPU35256.1"/>
    <property type="molecule type" value="Genomic_DNA"/>
</dbReference>
<accession>A0ABY4LB99</accession>
<gene>
    <name evidence="1" type="ORF">M1B72_17685</name>
</gene>